<dbReference type="PROSITE" id="PS51014">
    <property type="entry name" value="COBK_CBIJ"/>
    <property type="match status" value="1"/>
</dbReference>
<accession>A0A9D1MD29</accession>
<dbReference type="AlphaFoldDB" id="A0A9D1MD29"/>
<gene>
    <name evidence="4" type="primary">cobK</name>
    <name evidence="4" type="ORF">IAA61_10765</name>
</gene>
<dbReference type="InterPro" id="IPR003723">
    <property type="entry name" value="Precorrin-6x_reduct"/>
</dbReference>
<dbReference type="GO" id="GO:0009236">
    <property type="term" value="P:cobalamin biosynthetic process"/>
    <property type="evidence" value="ECO:0007669"/>
    <property type="project" value="UniProtKB-KW"/>
</dbReference>
<dbReference type="Proteomes" id="UP000824109">
    <property type="component" value="Unassembled WGS sequence"/>
</dbReference>
<evidence type="ECO:0000256" key="1">
    <source>
        <dbReference type="ARBA" id="ARBA00004953"/>
    </source>
</evidence>
<dbReference type="NCBIfam" id="TIGR00715">
    <property type="entry name" value="precor6x_red"/>
    <property type="match status" value="1"/>
</dbReference>
<evidence type="ECO:0000256" key="3">
    <source>
        <dbReference type="ARBA" id="ARBA00023002"/>
    </source>
</evidence>
<reference evidence="4" key="2">
    <citation type="journal article" date="2021" name="PeerJ">
        <title>Extensive microbial diversity within the chicken gut microbiome revealed by metagenomics and culture.</title>
        <authorList>
            <person name="Gilroy R."/>
            <person name="Ravi A."/>
            <person name="Getino M."/>
            <person name="Pursley I."/>
            <person name="Horton D.L."/>
            <person name="Alikhan N.F."/>
            <person name="Baker D."/>
            <person name="Gharbi K."/>
            <person name="Hall N."/>
            <person name="Watson M."/>
            <person name="Adriaenssens E.M."/>
            <person name="Foster-Nyarko E."/>
            <person name="Jarju S."/>
            <person name="Secka A."/>
            <person name="Antonio M."/>
            <person name="Oren A."/>
            <person name="Chaudhuri R.R."/>
            <person name="La Ragione R."/>
            <person name="Hildebrand F."/>
            <person name="Pallen M.J."/>
        </authorList>
    </citation>
    <scope>NUCLEOTIDE SEQUENCE</scope>
    <source>
        <strain evidence="4">USAMLcec3-3695</strain>
    </source>
</reference>
<name>A0A9D1MD29_9FIRM</name>
<dbReference type="GO" id="GO:0016994">
    <property type="term" value="F:precorrin-6A reductase activity"/>
    <property type="evidence" value="ECO:0007669"/>
    <property type="project" value="UniProtKB-EC"/>
</dbReference>
<reference evidence="4" key="1">
    <citation type="submission" date="2020-10" db="EMBL/GenBank/DDBJ databases">
        <authorList>
            <person name="Gilroy R."/>
        </authorList>
    </citation>
    <scope>NUCLEOTIDE SEQUENCE</scope>
    <source>
        <strain evidence="4">USAMLcec3-3695</strain>
    </source>
</reference>
<keyword evidence="2" id="KW-0169">Cobalamin biosynthesis</keyword>
<dbReference type="Pfam" id="PF02571">
    <property type="entry name" value="CbiJ"/>
    <property type="match status" value="1"/>
</dbReference>
<dbReference type="EMBL" id="DVNB01000108">
    <property type="protein sequence ID" value="HIU58273.1"/>
    <property type="molecule type" value="Genomic_DNA"/>
</dbReference>
<proteinExistence type="predicted"/>
<organism evidence="4 5">
    <name type="scientific">Candidatus Ornithomonoglobus merdipullorum</name>
    <dbReference type="NCBI Taxonomy" id="2840895"/>
    <lineage>
        <taxon>Bacteria</taxon>
        <taxon>Bacillati</taxon>
        <taxon>Bacillota</taxon>
        <taxon>Clostridia</taxon>
        <taxon>Candidatus Ornithomonoglobus</taxon>
    </lineage>
</organism>
<keyword evidence="3 4" id="KW-0560">Oxidoreductase</keyword>
<protein>
    <submittedName>
        <fullName evidence="4">Precorrin-6A reductase</fullName>
        <ecNumber evidence="4">1.3.1.54</ecNumber>
    </submittedName>
</protein>
<dbReference type="PANTHER" id="PTHR36925:SF1">
    <property type="entry name" value="COBALT-PRECORRIN-6A REDUCTASE"/>
    <property type="match status" value="1"/>
</dbReference>
<evidence type="ECO:0000256" key="2">
    <source>
        <dbReference type="ARBA" id="ARBA00022573"/>
    </source>
</evidence>
<dbReference type="EC" id="1.3.1.54" evidence="4"/>
<evidence type="ECO:0000313" key="5">
    <source>
        <dbReference type="Proteomes" id="UP000824109"/>
    </source>
</evidence>
<comment type="pathway">
    <text evidence="1">Cofactor biosynthesis; adenosylcobalamin biosynthesis.</text>
</comment>
<sequence length="251" mass="27162">MRIVVFSGTADGRKMCERLSAHGADVTAYVATEYGAELMRGADVKAGRLGKDGICGVISDADAVVDATHPYAKVVSENISSACSEIGKRYFRLIRETTVCDDALYFDSVALAADYLRGCGGRVFVSTGSKELGEFSVIGDRVSARVLDTPEVREKCAGLGIDNLMFKTPPFSYEDDLTDFAGCKYLVTKDGGKTGGMPEKLRAAKHLGMTVLIIRRPKEKNGGMSFDELEHCIYRLMEEGVADEKDNSGQP</sequence>
<dbReference type="PANTHER" id="PTHR36925">
    <property type="entry name" value="COBALT-PRECORRIN-6A REDUCTASE"/>
    <property type="match status" value="1"/>
</dbReference>
<evidence type="ECO:0000313" key="4">
    <source>
        <dbReference type="EMBL" id="HIU58273.1"/>
    </source>
</evidence>
<comment type="caution">
    <text evidence="4">The sequence shown here is derived from an EMBL/GenBank/DDBJ whole genome shotgun (WGS) entry which is preliminary data.</text>
</comment>